<sequence length="120" mass="13293">MALITFSSPMHKDKTVYAVAGSHTQTILALAKEHHIPIDFGCQEGNCGTCLVKVSSVDGKRRPMGGPLNPREVAALLEFGHITKAEVEQMYVDDIPPTQWRLACQMIVRDEDILVEYPSK</sequence>
<dbReference type="InterPro" id="IPR036010">
    <property type="entry name" value="2Fe-2S_ferredoxin-like_sf"/>
</dbReference>
<dbReference type="PROSITE" id="PS00197">
    <property type="entry name" value="2FE2S_FER_1"/>
    <property type="match status" value="1"/>
</dbReference>
<dbReference type="InterPro" id="IPR012675">
    <property type="entry name" value="Beta-grasp_dom_sf"/>
</dbReference>
<dbReference type="RefSeq" id="WP_121459375.1">
    <property type="nucleotide sequence ID" value="NZ_RBXP01000019.1"/>
</dbReference>
<keyword evidence="3" id="KW-1185">Reference proteome</keyword>
<dbReference type="InterPro" id="IPR001041">
    <property type="entry name" value="2Fe-2S_ferredoxin-type"/>
</dbReference>
<dbReference type="AlphaFoldDB" id="A0A495VKP5"/>
<protein>
    <submittedName>
        <fullName evidence="2">Ferredoxin</fullName>
    </submittedName>
</protein>
<gene>
    <name evidence="2" type="ORF">DFR40_3104</name>
</gene>
<comment type="caution">
    <text evidence="2">The sequence shown here is derived from an EMBL/GenBank/DDBJ whole genome shotgun (WGS) entry which is preliminary data.</text>
</comment>
<dbReference type="OrthoDB" id="9133614at2"/>
<name>A0A495VKP5_9RHOO</name>
<accession>A0A495VKP5</accession>
<dbReference type="PROSITE" id="PS51085">
    <property type="entry name" value="2FE2S_FER_2"/>
    <property type="match status" value="1"/>
</dbReference>
<evidence type="ECO:0000313" key="2">
    <source>
        <dbReference type="EMBL" id="RKT49961.1"/>
    </source>
</evidence>
<dbReference type="GO" id="GO:0051537">
    <property type="term" value="F:2 iron, 2 sulfur cluster binding"/>
    <property type="evidence" value="ECO:0007669"/>
    <property type="project" value="InterPro"/>
</dbReference>
<dbReference type="SUPFAM" id="SSF54292">
    <property type="entry name" value="2Fe-2S ferredoxin-like"/>
    <property type="match status" value="1"/>
</dbReference>
<dbReference type="Proteomes" id="UP000270626">
    <property type="component" value="Unassembled WGS sequence"/>
</dbReference>
<dbReference type="Gene3D" id="3.10.20.30">
    <property type="match status" value="1"/>
</dbReference>
<organism evidence="2 3">
    <name type="scientific">Azonexus fungiphilus</name>
    <dbReference type="NCBI Taxonomy" id="146940"/>
    <lineage>
        <taxon>Bacteria</taxon>
        <taxon>Pseudomonadati</taxon>
        <taxon>Pseudomonadota</taxon>
        <taxon>Betaproteobacteria</taxon>
        <taxon>Rhodocyclales</taxon>
        <taxon>Azonexaceae</taxon>
        <taxon>Azonexus</taxon>
    </lineage>
</organism>
<evidence type="ECO:0000259" key="1">
    <source>
        <dbReference type="PROSITE" id="PS51085"/>
    </source>
</evidence>
<dbReference type="EMBL" id="RBXP01000019">
    <property type="protein sequence ID" value="RKT49961.1"/>
    <property type="molecule type" value="Genomic_DNA"/>
</dbReference>
<dbReference type="Pfam" id="PF00111">
    <property type="entry name" value="Fer2"/>
    <property type="match status" value="1"/>
</dbReference>
<dbReference type="CDD" id="cd00207">
    <property type="entry name" value="fer2"/>
    <property type="match status" value="1"/>
</dbReference>
<evidence type="ECO:0000313" key="3">
    <source>
        <dbReference type="Proteomes" id="UP000270626"/>
    </source>
</evidence>
<dbReference type="InterPro" id="IPR006058">
    <property type="entry name" value="2Fe2S_fd_BS"/>
</dbReference>
<proteinExistence type="predicted"/>
<feature type="domain" description="2Fe-2S ferredoxin-type" evidence="1">
    <location>
        <begin position="2"/>
        <end position="120"/>
    </location>
</feature>
<reference evidence="2 3" key="1">
    <citation type="submission" date="2018-10" db="EMBL/GenBank/DDBJ databases">
        <title>Genomic Encyclopedia of Type Strains, Phase IV (KMG-IV): sequencing the most valuable type-strain genomes for metagenomic binning, comparative biology and taxonomic classification.</title>
        <authorList>
            <person name="Goeker M."/>
        </authorList>
    </citation>
    <scope>NUCLEOTIDE SEQUENCE [LARGE SCALE GENOMIC DNA]</scope>
    <source>
        <strain evidence="2 3">DSM 23841</strain>
    </source>
</reference>